<dbReference type="VEuPathDB" id="FungiDB:PSTT_14206"/>
<protein>
    <submittedName>
        <fullName evidence="1">Uncharacterized protein</fullName>
    </submittedName>
</protein>
<name>A0A2S4WDJ9_9BASI</name>
<dbReference type="AlphaFoldDB" id="A0A2S4WDJ9"/>
<keyword evidence="2" id="KW-1185">Reference proteome</keyword>
<dbReference type="Proteomes" id="UP000238274">
    <property type="component" value="Unassembled WGS sequence"/>
</dbReference>
<comment type="caution">
    <text evidence="1">The sequence shown here is derived from an EMBL/GenBank/DDBJ whole genome shotgun (WGS) entry which is preliminary data.</text>
</comment>
<evidence type="ECO:0000313" key="2">
    <source>
        <dbReference type="Proteomes" id="UP000238274"/>
    </source>
</evidence>
<dbReference type="EMBL" id="PKSM01000042">
    <property type="protein sequence ID" value="POW19831.1"/>
    <property type="molecule type" value="Genomic_DNA"/>
</dbReference>
<sequence>MSEKWCRNNAFIAKGSSETINGKRVGTLGAKQRLLSKYELEKKQCQDRRYHRDEQVVIVIAQKVGSGPVYVVPPCVRLGTKSLLFSVMILRGTQPAQATQMFFPHPIINLSSSAIFFYSYNLLTSIYYDTSGLWDPQSCTNIRSDLNPRISDASAPPVFATFIVLQIVRRQRQYYKSSSRWK</sequence>
<dbReference type="VEuPathDB" id="FungiDB:PSHT_04185"/>
<accession>A0A2S4WDJ9</accession>
<organism evidence="1 2">
    <name type="scientific">Puccinia striiformis</name>
    <dbReference type="NCBI Taxonomy" id="27350"/>
    <lineage>
        <taxon>Eukaryota</taxon>
        <taxon>Fungi</taxon>
        <taxon>Dikarya</taxon>
        <taxon>Basidiomycota</taxon>
        <taxon>Pucciniomycotina</taxon>
        <taxon>Pucciniomycetes</taxon>
        <taxon>Pucciniales</taxon>
        <taxon>Pucciniaceae</taxon>
        <taxon>Puccinia</taxon>
    </lineage>
</organism>
<reference evidence="2" key="3">
    <citation type="journal article" date="2018" name="Mol. Plant Microbe Interact.">
        <title>Genome sequence resources for the wheat stripe rust pathogen (Puccinia striiformis f. sp. tritici) and the barley stripe rust pathogen (Puccinia striiformis f. sp. hordei).</title>
        <authorList>
            <person name="Xia C."/>
            <person name="Wang M."/>
            <person name="Yin C."/>
            <person name="Cornejo O.E."/>
            <person name="Hulbert S.H."/>
            <person name="Chen X."/>
        </authorList>
    </citation>
    <scope>NUCLEOTIDE SEQUENCE [LARGE SCALE GENOMIC DNA]</scope>
    <source>
        <strain evidence="2">93TX-2</strain>
    </source>
</reference>
<reference evidence="2" key="2">
    <citation type="journal article" date="2018" name="BMC Genomics">
        <title>Genomic insights into host adaptation between the wheat stripe rust pathogen (Puccinia striiformis f. sp. tritici) and the barley stripe rust pathogen (Puccinia striiformis f. sp. hordei).</title>
        <authorList>
            <person name="Xia C."/>
            <person name="Wang M."/>
            <person name="Yin C."/>
            <person name="Cornejo O.E."/>
            <person name="Hulbert S.H."/>
            <person name="Chen X."/>
        </authorList>
    </citation>
    <scope>NUCLEOTIDE SEQUENCE [LARGE SCALE GENOMIC DNA]</scope>
    <source>
        <strain evidence="2">93TX-2</strain>
    </source>
</reference>
<proteinExistence type="predicted"/>
<gene>
    <name evidence="1" type="ORF">PSHT_04185</name>
</gene>
<reference evidence="1 2" key="1">
    <citation type="submission" date="2017-12" db="EMBL/GenBank/DDBJ databases">
        <title>Gene loss provides genomic basis for host adaptation in cereal stripe rust fungi.</title>
        <authorList>
            <person name="Xia C."/>
        </authorList>
    </citation>
    <scope>NUCLEOTIDE SEQUENCE [LARGE SCALE GENOMIC DNA]</scope>
    <source>
        <strain evidence="1 2">93TX-2</strain>
    </source>
</reference>
<evidence type="ECO:0000313" key="1">
    <source>
        <dbReference type="EMBL" id="POW19831.1"/>
    </source>
</evidence>